<evidence type="ECO:0000256" key="3">
    <source>
        <dbReference type="ARBA" id="ARBA00022692"/>
    </source>
</evidence>
<sequence>MEIRPILSALRHNLTGALLIATQVALTLAIISNSASVIRERLAVSQRDSGVDAESRILTQRPILFSQIDLANLIQTDLDALRAIPGVESVTVTNQVPMGRSGWSSTFATERVPTAPNQSAGLYFDGGRLLETFGLKLVEGRGFRDDEIVNIDPKVQNPPPTGVLLTRRLAEALFPGQSQFVGRVFYQGNTPDSEELRVIGVIERFTTPWAQTGPGNEYAVVFPARYLNPFNHYVVRAAPGAEAQVRKAMEEALEKNEPGRVSNGQYSIQEMRDRRYRGERALAWLLVSVTVFLLGVTASGIVGMASLWVNLRRKQIGVRRALGATRGDIVRYFLTENLIITSAGIAVGVLAAWGLNGVLMSELSVPRLPLDYLLSGVLLMLLLGVVAVLGPALRAAKLSPALATRSV</sequence>
<comment type="caution">
    <text evidence="10">The sequence shown here is derived from an EMBL/GenBank/DDBJ whole genome shotgun (WGS) entry which is preliminary data.</text>
</comment>
<protein>
    <submittedName>
        <fullName evidence="10">FtsX-like permease family protein</fullName>
    </submittedName>
</protein>
<keyword evidence="2" id="KW-1003">Cell membrane</keyword>
<dbReference type="Proteomes" id="UP000282106">
    <property type="component" value="Unassembled WGS sequence"/>
</dbReference>
<keyword evidence="5 7" id="KW-0472">Membrane</keyword>
<keyword evidence="4 7" id="KW-1133">Transmembrane helix</keyword>
<dbReference type="InterPro" id="IPR050250">
    <property type="entry name" value="Macrolide_Exporter_MacB"/>
</dbReference>
<dbReference type="PANTHER" id="PTHR30572">
    <property type="entry name" value="MEMBRANE COMPONENT OF TRANSPORTER-RELATED"/>
    <property type="match status" value="1"/>
</dbReference>
<reference evidence="10 11" key="1">
    <citation type="submission" date="2018-10" db="EMBL/GenBank/DDBJ databases">
        <authorList>
            <person name="Chen W.-M."/>
        </authorList>
    </citation>
    <scope>NUCLEOTIDE SEQUENCE [LARGE SCALE GENOMIC DNA]</scope>
    <source>
        <strain evidence="10 11">THS-13</strain>
    </source>
</reference>
<dbReference type="RefSeq" id="WP_123211105.1">
    <property type="nucleotide sequence ID" value="NZ_RJVO01000002.1"/>
</dbReference>
<dbReference type="AlphaFoldDB" id="A0A3N0VH72"/>
<keyword evidence="3 7" id="KW-0812">Transmembrane</keyword>
<evidence type="ECO:0000256" key="7">
    <source>
        <dbReference type="SAM" id="Phobius"/>
    </source>
</evidence>
<evidence type="ECO:0000256" key="6">
    <source>
        <dbReference type="ARBA" id="ARBA00038076"/>
    </source>
</evidence>
<evidence type="ECO:0000259" key="9">
    <source>
        <dbReference type="Pfam" id="PF12704"/>
    </source>
</evidence>
<feature type="transmembrane region" description="Helical" evidence="7">
    <location>
        <begin position="373"/>
        <end position="393"/>
    </location>
</feature>
<feature type="transmembrane region" description="Helical" evidence="7">
    <location>
        <begin position="332"/>
        <end position="353"/>
    </location>
</feature>
<evidence type="ECO:0000259" key="8">
    <source>
        <dbReference type="Pfam" id="PF02687"/>
    </source>
</evidence>
<accession>A0A3N0VH72</accession>
<evidence type="ECO:0000256" key="2">
    <source>
        <dbReference type="ARBA" id="ARBA00022475"/>
    </source>
</evidence>
<evidence type="ECO:0000256" key="4">
    <source>
        <dbReference type="ARBA" id="ARBA00022989"/>
    </source>
</evidence>
<proteinExistence type="inferred from homology"/>
<evidence type="ECO:0000313" key="11">
    <source>
        <dbReference type="Proteomes" id="UP000282106"/>
    </source>
</evidence>
<evidence type="ECO:0000256" key="5">
    <source>
        <dbReference type="ARBA" id="ARBA00023136"/>
    </source>
</evidence>
<dbReference type="Pfam" id="PF02687">
    <property type="entry name" value="FtsX"/>
    <property type="match status" value="1"/>
</dbReference>
<dbReference type="EMBL" id="RJVO01000002">
    <property type="protein sequence ID" value="ROH92062.1"/>
    <property type="molecule type" value="Genomic_DNA"/>
</dbReference>
<comment type="similarity">
    <text evidence="6">Belongs to the ABC-4 integral membrane protein family.</text>
</comment>
<dbReference type="InterPro" id="IPR003838">
    <property type="entry name" value="ABC3_permease_C"/>
</dbReference>
<dbReference type="Pfam" id="PF12704">
    <property type="entry name" value="MacB_PCD"/>
    <property type="match status" value="1"/>
</dbReference>
<dbReference type="GO" id="GO:0022857">
    <property type="term" value="F:transmembrane transporter activity"/>
    <property type="evidence" value="ECO:0007669"/>
    <property type="project" value="TreeGrafter"/>
</dbReference>
<dbReference type="GO" id="GO:0005886">
    <property type="term" value="C:plasma membrane"/>
    <property type="evidence" value="ECO:0007669"/>
    <property type="project" value="UniProtKB-SubCell"/>
</dbReference>
<feature type="transmembrane region" description="Helical" evidence="7">
    <location>
        <begin position="281"/>
        <end position="311"/>
    </location>
</feature>
<comment type="subcellular location">
    <subcellularLocation>
        <location evidence="1">Cell membrane</location>
        <topology evidence="1">Multi-pass membrane protein</topology>
    </subcellularLocation>
</comment>
<dbReference type="InParanoid" id="A0A3N0VH72"/>
<gene>
    <name evidence="10" type="ORF">ED208_06755</name>
</gene>
<dbReference type="InterPro" id="IPR025857">
    <property type="entry name" value="MacB_PCD"/>
</dbReference>
<feature type="domain" description="MacB-like periplasmic core" evidence="9">
    <location>
        <begin position="62"/>
        <end position="251"/>
    </location>
</feature>
<dbReference type="PANTHER" id="PTHR30572:SF4">
    <property type="entry name" value="ABC TRANSPORTER PERMEASE YTRF"/>
    <property type="match status" value="1"/>
</dbReference>
<name>A0A3N0VH72_9GAMM</name>
<keyword evidence="11" id="KW-1185">Reference proteome</keyword>
<organism evidence="10 11">
    <name type="scientific">Stagnimonas aquatica</name>
    <dbReference type="NCBI Taxonomy" id="2689987"/>
    <lineage>
        <taxon>Bacteria</taxon>
        <taxon>Pseudomonadati</taxon>
        <taxon>Pseudomonadota</taxon>
        <taxon>Gammaproteobacteria</taxon>
        <taxon>Nevskiales</taxon>
        <taxon>Nevskiaceae</taxon>
        <taxon>Stagnimonas</taxon>
    </lineage>
</organism>
<evidence type="ECO:0000313" key="10">
    <source>
        <dbReference type="EMBL" id="ROH92062.1"/>
    </source>
</evidence>
<feature type="domain" description="ABC3 transporter permease C-terminal" evidence="8">
    <location>
        <begin position="288"/>
        <end position="400"/>
    </location>
</feature>
<evidence type="ECO:0000256" key="1">
    <source>
        <dbReference type="ARBA" id="ARBA00004651"/>
    </source>
</evidence>